<feature type="compositionally biased region" description="Basic residues" evidence="1">
    <location>
        <begin position="290"/>
        <end position="300"/>
    </location>
</feature>
<gene>
    <name evidence="3" type="ORF">RFI_14853</name>
</gene>
<feature type="transmembrane region" description="Helical" evidence="2">
    <location>
        <begin position="218"/>
        <end position="239"/>
    </location>
</feature>
<name>X6N7T7_RETFI</name>
<comment type="caution">
    <text evidence="3">The sequence shown here is derived from an EMBL/GenBank/DDBJ whole genome shotgun (WGS) entry which is preliminary data.</text>
</comment>
<reference evidence="3 4" key="1">
    <citation type="journal article" date="2013" name="Curr. Biol.">
        <title>The Genome of the Foraminiferan Reticulomyxa filosa.</title>
        <authorList>
            <person name="Glockner G."/>
            <person name="Hulsmann N."/>
            <person name="Schleicher M."/>
            <person name="Noegel A.A."/>
            <person name="Eichinger L."/>
            <person name="Gallinger C."/>
            <person name="Pawlowski J."/>
            <person name="Sierra R."/>
            <person name="Euteneuer U."/>
            <person name="Pillet L."/>
            <person name="Moustafa A."/>
            <person name="Platzer M."/>
            <person name="Groth M."/>
            <person name="Szafranski K."/>
            <person name="Schliwa M."/>
        </authorList>
    </citation>
    <scope>NUCLEOTIDE SEQUENCE [LARGE SCALE GENOMIC DNA]</scope>
</reference>
<evidence type="ECO:0000313" key="3">
    <source>
        <dbReference type="EMBL" id="ETO22345.1"/>
    </source>
</evidence>
<dbReference type="EMBL" id="ASPP01010817">
    <property type="protein sequence ID" value="ETO22345.1"/>
    <property type="molecule type" value="Genomic_DNA"/>
</dbReference>
<sequence length="382" mass="45508">MKFSIKLTTLDSQHSIVTLDVKQMEISSKNNKFKQNQYKDVVFRNRSFGTSNDLHIIEMQRPNAKECKQNFIIDIVYNKYGLEQTREFSFADIRPFATFSYHLHKACHFCNNRTTIAAAQFILAQSTPMMYEMSKKQYLVNFLTKNIFNSISFQHIASSKDKSFHNLFDAFCLFYRKLFLWLVILFWFLFVPPFPEIRRHSLLYVDIYCLQLKHWENLYYFDTFAFHCSIDIFIVNIISKHFLLHQSSWKKAENLKESKQFFFECQLKYNNRTHITISHSKKPPNAEGKKGKKYTGQKSNKKTTGMKHFLLLFFFLSFFFLLAKKTQKTRMFNTIKEIINTKHLKLFFENKAKQNKTKQNKNYVENLHRLKKGTKSISLLGG</sequence>
<keyword evidence="2" id="KW-1133">Transmembrane helix</keyword>
<feature type="transmembrane region" description="Helical" evidence="2">
    <location>
        <begin position="178"/>
        <end position="197"/>
    </location>
</feature>
<protein>
    <submittedName>
        <fullName evidence="3">Uncharacterized protein</fullName>
    </submittedName>
</protein>
<keyword evidence="2" id="KW-0812">Transmembrane</keyword>
<organism evidence="3 4">
    <name type="scientific">Reticulomyxa filosa</name>
    <dbReference type="NCBI Taxonomy" id="46433"/>
    <lineage>
        <taxon>Eukaryota</taxon>
        <taxon>Sar</taxon>
        <taxon>Rhizaria</taxon>
        <taxon>Retaria</taxon>
        <taxon>Foraminifera</taxon>
        <taxon>Monothalamids</taxon>
        <taxon>Reticulomyxidae</taxon>
        <taxon>Reticulomyxa</taxon>
    </lineage>
</organism>
<dbReference type="Proteomes" id="UP000023152">
    <property type="component" value="Unassembled WGS sequence"/>
</dbReference>
<evidence type="ECO:0000256" key="2">
    <source>
        <dbReference type="SAM" id="Phobius"/>
    </source>
</evidence>
<dbReference type="AlphaFoldDB" id="X6N7T7"/>
<feature type="region of interest" description="Disordered" evidence="1">
    <location>
        <begin position="278"/>
        <end position="300"/>
    </location>
</feature>
<accession>X6N7T7</accession>
<keyword evidence="2" id="KW-0472">Membrane</keyword>
<keyword evidence="4" id="KW-1185">Reference proteome</keyword>
<proteinExistence type="predicted"/>
<evidence type="ECO:0000313" key="4">
    <source>
        <dbReference type="Proteomes" id="UP000023152"/>
    </source>
</evidence>
<evidence type="ECO:0000256" key="1">
    <source>
        <dbReference type="SAM" id="MobiDB-lite"/>
    </source>
</evidence>
<feature type="transmembrane region" description="Helical" evidence="2">
    <location>
        <begin position="305"/>
        <end position="323"/>
    </location>
</feature>